<protein>
    <recommendedName>
        <fullName evidence="4">DUF2141 domain-containing protein</fullName>
    </recommendedName>
</protein>
<keyword evidence="1" id="KW-1133">Transmembrane helix</keyword>
<dbReference type="Pfam" id="PF09912">
    <property type="entry name" value="DUF2141"/>
    <property type="match status" value="1"/>
</dbReference>
<reference evidence="2 3" key="1">
    <citation type="submission" date="2017-07" db="EMBL/GenBank/DDBJ databases">
        <title>Leptospira spp. isolated from tropical soils.</title>
        <authorList>
            <person name="Thibeaux R."/>
            <person name="Iraola G."/>
            <person name="Ferres I."/>
            <person name="Bierque E."/>
            <person name="Girault D."/>
            <person name="Soupe-Gilbert M.-E."/>
            <person name="Picardeau M."/>
            <person name="Goarant C."/>
        </authorList>
    </citation>
    <scope>NUCLEOTIDE SEQUENCE [LARGE SCALE GENOMIC DNA]</scope>
    <source>
        <strain evidence="2 3">FH4-C-A1</strain>
    </source>
</reference>
<sequence length="177" mass="19437">MTLHKTNSTLSTGGPIIENSKQKYSKRILNILFLLFIYSTFHFQTRPILAQTPAGAAPLTVQITGLHNNQGQVLISVYDQSEGFPKKHSKALRSERVKINNGATTIVFSLPPGEYAVAVAHDENTNNELDTNLVGMPKEGVGVSNNVKGFMGPPKYDDAKFKFTATGKTIEIKINYL</sequence>
<evidence type="ECO:0000313" key="3">
    <source>
        <dbReference type="Proteomes" id="UP000231879"/>
    </source>
</evidence>
<gene>
    <name evidence="2" type="ORF">CH367_06710</name>
</gene>
<evidence type="ECO:0000313" key="2">
    <source>
        <dbReference type="EMBL" id="PJZ58074.1"/>
    </source>
</evidence>
<comment type="caution">
    <text evidence="2">The sequence shown here is derived from an EMBL/GenBank/DDBJ whole genome shotgun (WGS) entry which is preliminary data.</text>
</comment>
<evidence type="ECO:0000256" key="1">
    <source>
        <dbReference type="SAM" id="Phobius"/>
    </source>
</evidence>
<dbReference type="RefSeq" id="WP_100761709.1">
    <property type="nucleotide sequence ID" value="NZ_NPDS01000002.1"/>
</dbReference>
<proteinExistence type="predicted"/>
<keyword evidence="1" id="KW-0812">Transmembrane</keyword>
<evidence type="ECO:0008006" key="4">
    <source>
        <dbReference type="Google" id="ProtNLM"/>
    </source>
</evidence>
<keyword evidence="1" id="KW-0472">Membrane</keyword>
<dbReference type="Proteomes" id="UP000231879">
    <property type="component" value="Unassembled WGS sequence"/>
</dbReference>
<name>A0ABX4NMN1_9LEPT</name>
<dbReference type="EMBL" id="NPDS01000002">
    <property type="protein sequence ID" value="PJZ58074.1"/>
    <property type="molecule type" value="Genomic_DNA"/>
</dbReference>
<organism evidence="2 3">
    <name type="scientific">Leptospira barantonii</name>
    <dbReference type="NCBI Taxonomy" id="2023184"/>
    <lineage>
        <taxon>Bacteria</taxon>
        <taxon>Pseudomonadati</taxon>
        <taxon>Spirochaetota</taxon>
        <taxon>Spirochaetia</taxon>
        <taxon>Leptospirales</taxon>
        <taxon>Leptospiraceae</taxon>
        <taxon>Leptospira</taxon>
    </lineage>
</organism>
<keyword evidence="3" id="KW-1185">Reference proteome</keyword>
<dbReference type="InterPro" id="IPR018673">
    <property type="entry name" value="DUF2141"/>
</dbReference>
<feature type="transmembrane region" description="Helical" evidence="1">
    <location>
        <begin position="28"/>
        <end position="45"/>
    </location>
</feature>
<accession>A0ABX4NMN1</accession>